<dbReference type="EMBL" id="BJHX01000001">
    <property type="protein sequence ID" value="GDY65105.1"/>
    <property type="molecule type" value="Genomic_DNA"/>
</dbReference>
<comment type="caution">
    <text evidence="3">The sequence shown here is derived from an EMBL/GenBank/DDBJ whole genome shotgun (WGS) entry which is preliminary data.</text>
</comment>
<dbReference type="Proteomes" id="UP000302139">
    <property type="component" value="Unassembled WGS sequence"/>
</dbReference>
<accession>A0A4D4MRA5</accession>
<evidence type="ECO:0000313" key="2">
    <source>
        <dbReference type="EMBL" id="GDY65105.1"/>
    </source>
</evidence>
<gene>
    <name evidence="2" type="ORF">SAV14893_044980</name>
    <name evidence="3" type="ORF">SAV31267_041750</name>
</gene>
<evidence type="ECO:0000256" key="1">
    <source>
        <dbReference type="SAM" id="MobiDB-lite"/>
    </source>
</evidence>
<organism evidence="3 4">
    <name type="scientific">Streptomyces avermitilis</name>
    <dbReference type="NCBI Taxonomy" id="33903"/>
    <lineage>
        <taxon>Bacteria</taxon>
        <taxon>Bacillati</taxon>
        <taxon>Actinomycetota</taxon>
        <taxon>Actinomycetes</taxon>
        <taxon>Kitasatosporales</taxon>
        <taxon>Streptomycetaceae</taxon>
        <taxon>Streptomyces</taxon>
    </lineage>
</organism>
<feature type="region of interest" description="Disordered" evidence="1">
    <location>
        <begin position="1"/>
        <end position="44"/>
    </location>
</feature>
<reference evidence="3 4" key="1">
    <citation type="submission" date="2019-04" db="EMBL/GenBank/DDBJ databases">
        <title>Draft genome sequences of Streptomyces avermitilis ATCC 31267.</title>
        <authorList>
            <person name="Komaki H."/>
            <person name="Tamura T."/>
            <person name="Hosoyama A."/>
        </authorList>
    </citation>
    <scope>NUCLEOTIDE SEQUENCE [LARGE SCALE GENOMIC DNA]</scope>
    <source>
        <strain evidence="3 4">ATCC 31267</strain>
    </source>
</reference>
<reference evidence="2 5" key="2">
    <citation type="submission" date="2019-04" db="EMBL/GenBank/DDBJ databases">
        <title>Draft genome sequences of Streptomyces avermitilis NBRC 14893.</title>
        <authorList>
            <person name="Komaki H."/>
            <person name="Tamura T."/>
            <person name="Hosoyama A."/>
        </authorList>
    </citation>
    <scope>NUCLEOTIDE SEQUENCE [LARGE SCALE GENOMIC DNA]</scope>
    <source>
        <strain evidence="2 5">NBRC 14893</strain>
    </source>
</reference>
<protein>
    <submittedName>
        <fullName evidence="3">Uncharacterized protein</fullName>
    </submittedName>
</protein>
<sequence length="64" mass="6657">MWTGGGEPSPSGLGASPRAGVNGGATHPVRTYEAAEQSKPWNERAVLPVSMDIRTDQGHLGKVS</sequence>
<evidence type="ECO:0000313" key="4">
    <source>
        <dbReference type="Proteomes" id="UP000299211"/>
    </source>
</evidence>
<proteinExistence type="predicted"/>
<dbReference type="EMBL" id="BJHY01000001">
    <property type="protein sequence ID" value="GDY74690.1"/>
    <property type="molecule type" value="Genomic_DNA"/>
</dbReference>
<name>A0A4D4MRA5_STRAX</name>
<dbReference type="Proteomes" id="UP000299211">
    <property type="component" value="Unassembled WGS sequence"/>
</dbReference>
<evidence type="ECO:0000313" key="3">
    <source>
        <dbReference type="EMBL" id="GDY74690.1"/>
    </source>
</evidence>
<dbReference type="AlphaFoldDB" id="A0A4D4MRA5"/>
<evidence type="ECO:0000313" key="5">
    <source>
        <dbReference type="Proteomes" id="UP000302139"/>
    </source>
</evidence>